<evidence type="ECO:0008006" key="6">
    <source>
        <dbReference type="Google" id="ProtNLM"/>
    </source>
</evidence>
<dbReference type="EMBL" id="JBGBZA010000002">
    <property type="protein sequence ID" value="MEY9318127.1"/>
    <property type="molecule type" value="Genomic_DNA"/>
</dbReference>
<dbReference type="RefSeq" id="WP_016843374.1">
    <property type="nucleotide sequence ID" value="NZ_BJNL01000012.1"/>
</dbReference>
<gene>
    <name evidence="3" type="ORF">ABIF29_004926</name>
    <name evidence="2" type="ORF">JOH49_006055</name>
</gene>
<evidence type="ECO:0000313" key="3">
    <source>
        <dbReference type="EMBL" id="MEY9318127.1"/>
    </source>
</evidence>
<keyword evidence="5" id="KW-1185">Reference proteome</keyword>
<feature type="region of interest" description="Disordered" evidence="1">
    <location>
        <begin position="43"/>
        <end position="62"/>
    </location>
</feature>
<name>A0A4Q4K011_BRAEL</name>
<dbReference type="GeneID" id="92953878"/>
<dbReference type="Proteomes" id="UP001565471">
    <property type="component" value="Unassembled WGS sequence"/>
</dbReference>
<protein>
    <recommendedName>
        <fullName evidence="6">DUF2188 domain-containing protein</fullName>
    </recommendedName>
</protein>
<organism evidence="2 4">
    <name type="scientific">Bradyrhizobium elkanii</name>
    <dbReference type="NCBI Taxonomy" id="29448"/>
    <lineage>
        <taxon>Bacteria</taxon>
        <taxon>Pseudomonadati</taxon>
        <taxon>Pseudomonadota</taxon>
        <taxon>Alphaproteobacteria</taxon>
        <taxon>Hyphomicrobiales</taxon>
        <taxon>Nitrobacteraceae</taxon>
        <taxon>Bradyrhizobium</taxon>
    </lineage>
</organism>
<comment type="caution">
    <text evidence="2">The sequence shown here is derived from an EMBL/GenBank/DDBJ whole genome shotgun (WGS) entry which is preliminary data.</text>
</comment>
<evidence type="ECO:0000313" key="2">
    <source>
        <dbReference type="EMBL" id="MBP1296302.1"/>
    </source>
</evidence>
<sequence length="62" mass="6998">MTYLILARDGTSQIVLKRDSEDAAEKKARELKEMGWFEVEVREDKTRPAAAAPPADRPPTLQ</sequence>
<dbReference type="AlphaFoldDB" id="A0A4Q4K011"/>
<proteinExistence type="predicted"/>
<evidence type="ECO:0000256" key="1">
    <source>
        <dbReference type="SAM" id="MobiDB-lite"/>
    </source>
</evidence>
<dbReference type="EMBL" id="JAFICZ010000001">
    <property type="protein sequence ID" value="MBP1296302.1"/>
    <property type="molecule type" value="Genomic_DNA"/>
</dbReference>
<accession>A0A4Q4K011</accession>
<reference evidence="2" key="1">
    <citation type="submission" date="2021-02" db="EMBL/GenBank/DDBJ databases">
        <title>Genomic Encyclopedia of Type Strains, Phase IV (KMG-V): Genome sequencing to study the core and pangenomes of soil and plant-associated prokaryotes.</title>
        <authorList>
            <person name="Whitman W."/>
        </authorList>
    </citation>
    <scope>NUCLEOTIDE SEQUENCE</scope>
    <source>
        <strain evidence="2">USDA 406</strain>
    </source>
</reference>
<reference evidence="3 5" key="2">
    <citation type="submission" date="2024-07" db="EMBL/GenBank/DDBJ databases">
        <title>Genomic Encyclopedia of Type Strains, Phase V (KMG-V): Genome sequencing to study the core and pangenomes of soil and plant-associated prokaryotes.</title>
        <authorList>
            <person name="Whitman W."/>
        </authorList>
    </citation>
    <scope>NUCLEOTIDE SEQUENCE [LARGE SCALE GENOMIC DNA]</scope>
    <source>
        <strain evidence="3 5">USDA 415</strain>
    </source>
</reference>
<evidence type="ECO:0000313" key="4">
    <source>
        <dbReference type="Proteomes" id="UP000673383"/>
    </source>
</evidence>
<dbReference type="Proteomes" id="UP000673383">
    <property type="component" value="Unassembled WGS sequence"/>
</dbReference>
<evidence type="ECO:0000313" key="5">
    <source>
        <dbReference type="Proteomes" id="UP001565471"/>
    </source>
</evidence>